<dbReference type="InterPro" id="IPR006328">
    <property type="entry name" value="2-HAD"/>
</dbReference>
<dbReference type="InterPro" id="IPR051540">
    <property type="entry name" value="S-2-haloacid_dehalogenase"/>
</dbReference>
<dbReference type="Gene3D" id="3.40.50.1000">
    <property type="entry name" value="HAD superfamily/HAD-like"/>
    <property type="match status" value="1"/>
</dbReference>
<dbReference type="RefSeq" id="WP_147151570.1">
    <property type="nucleotide sequence ID" value="NZ_BKAJ01000075.1"/>
</dbReference>
<evidence type="ECO:0000256" key="1">
    <source>
        <dbReference type="ARBA" id="ARBA00022801"/>
    </source>
</evidence>
<reference evidence="2 3" key="1">
    <citation type="submission" date="2019-07" db="EMBL/GenBank/DDBJ databases">
        <title>Whole genome shotgun sequence of Reyranella soli NBRC 108950.</title>
        <authorList>
            <person name="Hosoyama A."/>
            <person name="Uohara A."/>
            <person name="Ohji S."/>
            <person name="Ichikawa N."/>
        </authorList>
    </citation>
    <scope>NUCLEOTIDE SEQUENCE [LARGE SCALE GENOMIC DNA]</scope>
    <source>
        <strain evidence="2 3">NBRC 108950</strain>
    </source>
</reference>
<dbReference type="GO" id="GO:0019120">
    <property type="term" value="F:hydrolase activity, acting on acid halide bonds, in C-halide compounds"/>
    <property type="evidence" value="ECO:0007669"/>
    <property type="project" value="InterPro"/>
</dbReference>
<dbReference type="SUPFAM" id="SSF56784">
    <property type="entry name" value="HAD-like"/>
    <property type="match status" value="1"/>
</dbReference>
<evidence type="ECO:0000313" key="3">
    <source>
        <dbReference type="Proteomes" id="UP000321058"/>
    </source>
</evidence>
<proteinExistence type="predicted"/>
<evidence type="ECO:0000313" key="2">
    <source>
        <dbReference type="EMBL" id="GEP57196.1"/>
    </source>
</evidence>
<dbReference type="InterPro" id="IPR036412">
    <property type="entry name" value="HAD-like_sf"/>
</dbReference>
<dbReference type="Proteomes" id="UP000321058">
    <property type="component" value="Unassembled WGS sequence"/>
</dbReference>
<dbReference type="PANTHER" id="PTHR43316:SF9">
    <property type="entry name" value="ACID DEHALOGENASE, PUTATIVE (AFU_ORTHOLOGUE AFUA_6G14460)-RELATED"/>
    <property type="match status" value="1"/>
</dbReference>
<dbReference type="OrthoDB" id="9785638at2"/>
<comment type="caution">
    <text evidence="2">The sequence shown here is derived from an EMBL/GenBank/DDBJ whole genome shotgun (WGS) entry which is preliminary data.</text>
</comment>
<dbReference type="EMBL" id="BKAJ01000075">
    <property type="protein sequence ID" value="GEP57196.1"/>
    <property type="molecule type" value="Genomic_DNA"/>
</dbReference>
<keyword evidence="3" id="KW-1185">Reference proteome</keyword>
<dbReference type="NCBIfam" id="TIGR01428">
    <property type="entry name" value="HAD_type_II"/>
    <property type="match status" value="1"/>
</dbReference>
<sequence>MPDVTKFNTLTFDCYGTLIDWERGIHAELRPWVDRHGRRDLDDNTLLETFGTIEAACEAETPTKLYPEILAEVHRRLADKWGIKAGAGEAAEFGQSVGRWPAFADSATSLQYLERYYKLVILSNVDRASFARSNQKLGVEFDRILTAQDIGSYKPSLRNFEYALGDLERTFGTRKGDILHTAQSIFHDVVPARSVGLATMWINRRKSIGGWGATPAPKAPGELTTPDIEVASMADFVVLHQAHLRGESA</sequence>
<name>A0A512NE18_9HYPH</name>
<dbReference type="AlphaFoldDB" id="A0A512NE18"/>
<accession>A0A512NE18</accession>
<organism evidence="2 3">
    <name type="scientific">Reyranella soli</name>
    <dbReference type="NCBI Taxonomy" id="1230389"/>
    <lineage>
        <taxon>Bacteria</taxon>
        <taxon>Pseudomonadati</taxon>
        <taxon>Pseudomonadota</taxon>
        <taxon>Alphaproteobacteria</taxon>
        <taxon>Hyphomicrobiales</taxon>
        <taxon>Reyranellaceae</taxon>
        <taxon>Reyranella</taxon>
    </lineage>
</organism>
<dbReference type="InterPro" id="IPR023214">
    <property type="entry name" value="HAD_sf"/>
</dbReference>
<keyword evidence="1" id="KW-0378">Hydrolase</keyword>
<dbReference type="PANTHER" id="PTHR43316">
    <property type="entry name" value="HYDROLASE, HALOACID DELAHOGENASE-RELATED"/>
    <property type="match status" value="1"/>
</dbReference>
<gene>
    <name evidence="2" type="primary">dehII</name>
    <name evidence="2" type="ORF">RSO01_43620</name>
</gene>
<protein>
    <submittedName>
        <fullName evidence="2">Haloacid dehalogenase</fullName>
    </submittedName>
</protein>
<dbReference type="Gene3D" id="1.10.150.750">
    <property type="match status" value="1"/>
</dbReference>